<gene>
    <name evidence="1" type="ORF">OTSTA716_2569</name>
</gene>
<dbReference type="PATRIC" id="fig|1359175.3.peg.1118"/>
<dbReference type="Proteomes" id="UP000033671">
    <property type="component" value="Unassembled WGS sequence"/>
</dbReference>
<dbReference type="RefSeq" id="WP_196296237.1">
    <property type="nucleotide sequence ID" value="NZ_LAOA01000182.1"/>
</dbReference>
<name>A0A0F3NRZ9_ORITS</name>
<comment type="caution">
    <text evidence="1">The sequence shown here is derived from an EMBL/GenBank/DDBJ whole genome shotgun (WGS) entry which is preliminary data.</text>
</comment>
<protein>
    <submittedName>
        <fullName evidence="1">Putative conjugative transfer TraG domain protein</fullName>
    </submittedName>
</protein>
<dbReference type="EMBL" id="LAOA01000182">
    <property type="protein sequence ID" value="KJV70482.1"/>
    <property type="molecule type" value="Genomic_DNA"/>
</dbReference>
<evidence type="ECO:0000313" key="1">
    <source>
        <dbReference type="EMBL" id="KJV70482.1"/>
    </source>
</evidence>
<accession>A0A0F3NRZ9</accession>
<proteinExistence type="predicted"/>
<sequence>MDNKHSAEAEKIAFEVAKINNEVPKNLNDHINDANFRLKKIYNQIFKKC</sequence>
<organism evidence="1 2">
    <name type="scientific">Orientia tsutsugamushi str. TA716</name>
    <dbReference type="NCBI Taxonomy" id="1359175"/>
    <lineage>
        <taxon>Bacteria</taxon>
        <taxon>Pseudomonadati</taxon>
        <taxon>Pseudomonadota</taxon>
        <taxon>Alphaproteobacteria</taxon>
        <taxon>Rickettsiales</taxon>
        <taxon>Rickettsiaceae</taxon>
        <taxon>Rickettsieae</taxon>
        <taxon>Orientia</taxon>
    </lineage>
</organism>
<dbReference type="AlphaFoldDB" id="A0A0F3NRZ9"/>
<reference evidence="1 2" key="1">
    <citation type="submission" date="2015-01" db="EMBL/GenBank/DDBJ databases">
        <title>Genome Sequencing of Rickettsiales.</title>
        <authorList>
            <person name="Daugherty S.C."/>
            <person name="Su Q."/>
            <person name="Abolude K."/>
            <person name="Beier-Sexton M."/>
            <person name="Carlyon J.A."/>
            <person name="Carter R."/>
            <person name="Day N.P."/>
            <person name="Dumler S.J."/>
            <person name="Dyachenko V."/>
            <person name="Godinez A."/>
            <person name="Kurtti T.J."/>
            <person name="Lichay M."/>
            <person name="Mullins K.E."/>
            <person name="Ott S."/>
            <person name="Pappas-Brown V."/>
            <person name="Paris D.H."/>
            <person name="Patel P."/>
            <person name="Richards A.L."/>
            <person name="Sadzewicz L."/>
            <person name="Sears K."/>
            <person name="Seidman D."/>
            <person name="Sengamalay N."/>
            <person name="Stenos J."/>
            <person name="Tallon L.J."/>
            <person name="Vincent G."/>
            <person name="Fraser C.M."/>
            <person name="Munderloh U."/>
            <person name="Dunning-Hotopp J.C."/>
        </authorList>
    </citation>
    <scope>NUCLEOTIDE SEQUENCE [LARGE SCALE GENOMIC DNA]</scope>
    <source>
        <strain evidence="1 2">TA716</strain>
    </source>
</reference>
<evidence type="ECO:0000313" key="2">
    <source>
        <dbReference type="Proteomes" id="UP000033671"/>
    </source>
</evidence>